<dbReference type="PANTHER" id="PTHR31286">
    <property type="entry name" value="GLYCINE-RICH CELL WALL STRUCTURAL PROTEIN 1.8-LIKE"/>
    <property type="match status" value="1"/>
</dbReference>
<evidence type="ECO:0000256" key="2">
    <source>
        <dbReference type="SAM" id="MobiDB-lite"/>
    </source>
</evidence>
<evidence type="ECO:0000313" key="4">
    <source>
        <dbReference type="EMBL" id="KAL3640144.1"/>
    </source>
</evidence>
<dbReference type="InterPro" id="IPR040256">
    <property type="entry name" value="At4g02000-like"/>
</dbReference>
<keyword evidence="1" id="KW-0863">Zinc-finger</keyword>
<keyword evidence="5" id="KW-1185">Reference proteome</keyword>
<sequence length="379" mass="42453">MDNPLDINSLTENLHIHCTPTIDIIPDKAENETTLIARIVTQKIINMNAFKATLLKAWNPNGKVISNILNNNTAAFIFEDVKDYDKVMNQTWTFRDHLIITASWPQDKALDEIDLNTTPFWIQASGIPVNCITTKTAIVIGDSIGRFIKTDLNSANQRWKKALRVQVHLDIQKPLMSNMVLSINGRTRILMEIRYERLTEICFNCGKIGHKIPNCEEIIDEKEKENANLGPWLRAENTHIPNPKFNNFKLPVNGSTPINFNRTGDNFSGQKSSPDCMGFPNSHIKDCYESSVEPMCLSPPSEKATHSLTLVQGKSPTPPPVTSDKISNQKAESLKGNCSRVEEETPLGSVYKVNEIIGPLAIGPNFPTLNFNKFSEPKV</sequence>
<keyword evidence="1" id="KW-0862">Zinc</keyword>
<gene>
    <name evidence="4" type="ORF">CASFOL_015112</name>
</gene>
<reference evidence="5" key="1">
    <citation type="journal article" date="2024" name="IScience">
        <title>Strigolactones Initiate the Formation of Haustorium-like Structures in Castilleja.</title>
        <authorList>
            <person name="Buerger M."/>
            <person name="Peterson D."/>
            <person name="Chory J."/>
        </authorList>
    </citation>
    <scope>NUCLEOTIDE SEQUENCE [LARGE SCALE GENOMIC DNA]</scope>
</reference>
<dbReference type="InterPro" id="IPR025558">
    <property type="entry name" value="DUF4283"/>
</dbReference>
<dbReference type="Pfam" id="PF14111">
    <property type="entry name" value="DUF4283"/>
    <property type="match status" value="1"/>
</dbReference>
<keyword evidence="1" id="KW-0479">Metal-binding</keyword>
<comment type="caution">
    <text evidence="4">The sequence shown here is derived from an EMBL/GenBank/DDBJ whole genome shotgun (WGS) entry which is preliminary data.</text>
</comment>
<dbReference type="PANTHER" id="PTHR31286:SF167">
    <property type="entry name" value="OS09G0268800 PROTEIN"/>
    <property type="match status" value="1"/>
</dbReference>
<accession>A0ABD3DG66</accession>
<proteinExistence type="predicted"/>
<dbReference type="EMBL" id="JAVIJP010000017">
    <property type="protein sequence ID" value="KAL3640144.1"/>
    <property type="molecule type" value="Genomic_DNA"/>
</dbReference>
<protein>
    <recommendedName>
        <fullName evidence="3">CCHC-type domain-containing protein</fullName>
    </recommendedName>
</protein>
<feature type="domain" description="CCHC-type" evidence="3">
    <location>
        <begin position="202"/>
        <end position="217"/>
    </location>
</feature>
<name>A0ABD3DG66_9LAMI</name>
<organism evidence="4 5">
    <name type="scientific">Castilleja foliolosa</name>
    <dbReference type="NCBI Taxonomy" id="1961234"/>
    <lineage>
        <taxon>Eukaryota</taxon>
        <taxon>Viridiplantae</taxon>
        <taxon>Streptophyta</taxon>
        <taxon>Embryophyta</taxon>
        <taxon>Tracheophyta</taxon>
        <taxon>Spermatophyta</taxon>
        <taxon>Magnoliopsida</taxon>
        <taxon>eudicotyledons</taxon>
        <taxon>Gunneridae</taxon>
        <taxon>Pentapetalae</taxon>
        <taxon>asterids</taxon>
        <taxon>lamiids</taxon>
        <taxon>Lamiales</taxon>
        <taxon>Orobanchaceae</taxon>
        <taxon>Pedicularideae</taxon>
        <taxon>Castillejinae</taxon>
        <taxon>Castilleja</taxon>
    </lineage>
</organism>
<evidence type="ECO:0000259" key="3">
    <source>
        <dbReference type="PROSITE" id="PS50158"/>
    </source>
</evidence>
<evidence type="ECO:0000256" key="1">
    <source>
        <dbReference type="PROSITE-ProRule" id="PRU00047"/>
    </source>
</evidence>
<dbReference type="Proteomes" id="UP001632038">
    <property type="component" value="Unassembled WGS sequence"/>
</dbReference>
<dbReference type="PROSITE" id="PS50158">
    <property type="entry name" value="ZF_CCHC"/>
    <property type="match status" value="1"/>
</dbReference>
<evidence type="ECO:0000313" key="5">
    <source>
        <dbReference type="Proteomes" id="UP001632038"/>
    </source>
</evidence>
<dbReference type="GO" id="GO:0008270">
    <property type="term" value="F:zinc ion binding"/>
    <property type="evidence" value="ECO:0007669"/>
    <property type="project" value="UniProtKB-KW"/>
</dbReference>
<dbReference type="AlphaFoldDB" id="A0ABD3DG66"/>
<feature type="region of interest" description="Disordered" evidence="2">
    <location>
        <begin position="311"/>
        <end position="330"/>
    </location>
</feature>
<dbReference type="InterPro" id="IPR001878">
    <property type="entry name" value="Znf_CCHC"/>
</dbReference>
<dbReference type="Pfam" id="PF14392">
    <property type="entry name" value="zf-CCHC_4"/>
    <property type="match status" value="1"/>
</dbReference>
<dbReference type="InterPro" id="IPR025836">
    <property type="entry name" value="Zn_knuckle_CX2CX4HX4C"/>
</dbReference>